<dbReference type="EMBL" id="JAPWGY010000002">
    <property type="protein sequence ID" value="MCZ4280253.1"/>
    <property type="molecule type" value="Genomic_DNA"/>
</dbReference>
<dbReference type="Pfam" id="PF07755">
    <property type="entry name" value="DUF1611"/>
    <property type="match status" value="1"/>
</dbReference>
<evidence type="ECO:0000313" key="3">
    <source>
        <dbReference type="EMBL" id="MCZ4280253.1"/>
    </source>
</evidence>
<name>A0ABT4LGM7_9PROT</name>
<dbReference type="InterPro" id="IPR035402">
    <property type="entry name" value="DgcN-like_N"/>
</dbReference>
<evidence type="ECO:0000259" key="1">
    <source>
        <dbReference type="Pfam" id="PF07755"/>
    </source>
</evidence>
<evidence type="ECO:0000259" key="2">
    <source>
        <dbReference type="Pfam" id="PF17396"/>
    </source>
</evidence>
<dbReference type="SUPFAM" id="SSF52540">
    <property type="entry name" value="P-loop containing nucleoside triphosphate hydrolases"/>
    <property type="match status" value="1"/>
</dbReference>
<proteinExistence type="predicted"/>
<sequence length="332" mass="35206">MSIRTPYLLFLGNAADPLAAKVAQGIRDWRPENCVGQLRLEDCNADLGLTDMSPEQAFAEGAKTMVVGVANRGGVIDASWVTVLVQALEAGLDLAAGLHNKLADVPEVAAAAKRLGRKIHDVRHPTRQYPVAAGSPRPGKRLLAVGTDCSCGKMYTTLAIEKELRDRGIPADFRATGQTGILITGDGVSIDAVASDFISGSVEVHSPANDENHWDIIEGQGSLYHASFAGVSLGLIHGSQPDALVLCHEPTRTHMRGLPDFTLPSLEDCMDANLRAAHLTNKNAKFVGISINTAKLSEAEATAYLAKIEAEFGLPAVDPVRTGVAKIVDNFA</sequence>
<dbReference type="Pfam" id="PF17396">
    <property type="entry name" value="DUF1611_N"/>
    <property type="match status" value="1"/>
</dbReference>
<protein>
    <submittedName>
        <fullName evidence="3">DUF1611 domain-containing protein</fullName>
    </submittedName>
</protein>
<dbReference type="RefSeq" id="WP_269422463.1">
    <property type="nucleotide sequence ID" value="NZ_JAPWGY010000002.1"/>
</dbReference>
<dbReference type="PIRSF" id="PIRSF026760">
    <property type="entry name" value="UCP026760"/>
    <property type="match status" value="1"/>
</dbReference>
<comment type="caution">
    <text evidence="3">The sequence shown here is derived from an EMBL/GenBank/DDBJ whole genome shotgun (WGS) entry which is preliminary data.</text>
</comment>
<reference evidence="3" key="1">
    <citation type="submission" date="2022-12" db="EMBL/GenBank/DDBJ databases">
        <title>Bacterial isolates from different developmental stages of Nematostella vectensis.</title>
        <authorList>
            <person name="Fraune S."/>
        </authorList>
    </citation>
    <scope>NUCLEOTIDE SEQUENCE</scope>
    <source>
        <strain evidence="3">G21630-S1</strain>
    </source>
</reference>
<keyword evidence="4" id="KW-1185">Reference proteome</keyword>
<dbReference type="Gene3D" id="3.40.50.720">
    <property type="entry name" value="NAD(P)-binding Rossmann-like Domain"/>
    <property type="match status" value="1"/>
</dbReference>
<dbReference type="PANTHER" id="PTHR40690:SF1">
    <property type="entry name" value="DUF1611 DOMAIN-CONTAINING PROTEIN"/>
    <property type="match status" value="1"/>
</dbReference>
<accession>A0ABT4LGM7</accession>
<dbReference type="InterPro" id="IPR035086">
    <property type="entry name" value="DgcN-like_C"/>
</dbReference>
<feature type="domain" description="D-glutamate N-acetyltransferase-like C-terminal" evidence="1">
    <location>
        <begin position="131"/>
        <end position="328"/>
    </location>
</feature>
<dbReference type="InterPro" id="IPR011669">
    <property type="entry name" value="DgcN-like"/>
</dbReference>
<dbReference type="NCBIfam" id="NF041892">
    <property type="entry name" value="DgcN"/>
    <property type="match status" value="1"/>
</dbReference>
<dbReference type="Gene3D" id="3.40.50.300">
    <property type="entry name" value="P-loop containing nucleotide triphosphate hydrolases"/>
    <property type="match status" value="1"/>
</dbReference>
<dbReference type="InterPro" id="IPR027417">
    <property type="entry name" value="P-loop_NTPase"/>
</dbReference>
<gene>
    <name evidence="3" type="ORF">O4H49_05665</name>
</gene>
<dbReference type="Proteomes" id="UP001069802">
    <property type="component" value="Unassembled WGS sequence"/>
</dbReference>
<evidence type="ECO:0000313" key="4">
    <source>
        <dbReference type="Proteomes" id="UP001069802"/>
    </source>
</evidence>
<dbReference type="PANTHER" id="PTHR40690">
    <property type="entry name" value="GLL3100 PROTEIN"/>
    <property type="match status" value="1"/>
</dbReference>
<organism evidence="3 4">
    <name type="scientific">Kiloniella laminariae</name>
    <dbReference type="NCBI Taxonomy" id="454162"/>
    <lineage>
        <taxon>Bacteria</taxon>
        <taxon>Pseudomonadati</taxon>
        <taxon>Pseudomonadota</taxon>
        <taxon>Alphaproteobacteria</taxon>
        <taxon>Rhodospirillales</taxon>
        <taxon>Kiloniellaceae</taxon>
        <taxon>Kiloniella</taxon>
    </lineage>
</organism>
<feature type="domain" description="D-glutamate N-acetyltransferase-like N-terminal" evidence="2">
    <location>
        <begin position="49"/>
        <end position="125"/>
    </location>
</feature>